<dbReference type="Proteomes" id="UP000810252">
    <property type="component" value="Unassembled WGS sequence"/>
</dbReference>
<evidence type="ECO:0000313" key="3">
    <source>
        <dbReference type="Proteomes" id="UP000810252"/>
    </source>
</evidence>
<name>A0A9D9HFF7_9BACT</name>
<reference evidence="2" key="1">
    <citation type="submission" date="2020-10" db="EMBL/GenBank/DDBJ databases">
        <authorList>
            <person name="Gilroy R."/>
        </authorList>
    </citation>
    <scope>NUCLEOTIDE SEQUENCE</scope>
    <source>
        <strain evidence="2">20514</strain>
    </source>
</reference>
<dbReference type="SUPFAM" id="SSF56042">
    <property type="entry name" value="PurM C-terminal domain-like"/>
    <property type="match status" value="1"/>
</dbReference>
<dbReference type="Pfam" id="PF02769">
    <property type="entry name" value="AIRS_C"/>
    <property type="match status" value="1"/>
</dbReference>
<comment type="caution">
    <text evidence="2">The sequence shown here is derived from an EMBL/GenBank/DDBJ whole genome shotgun (WGS) entry which is preliminary data.</text>
</comment>
<accession>A0A9D9HFF7</accession>
<evidence type="ECO:0000259" key="1">
    <source>
        <dbReference type="Pfam" id="PF02769"/>
    </source>
</evidence>
<dbReference type="EMBL" id="JADIMQ010000135">
    <property type="protein sequence ID" value="MBO8449476.1"/>
    <property type="molecule type" value="Genomic_DNA"/>
</dbReference>
<dbReference type="InterPro" id="IPR010918">
    <property type="entry name" value="PurM-like_C_dom"/>
</dbReference>
<gene>
    <name evidence="2" type="ORF">IAC29_09475</name>
</gene>
<proteinExistence type="predicted"/>
<dbReference type="PANTHER" id="PTHR10099:SF1">
    <property type="entry name" value="PHOSPHORIBOSYLFORMYLGLYCINAMIDINE SYNTHASE"/>
    <property type="match status" value="1"/>
</dbReference>
<dbReference type="Gene3D" id="3.90.650.10">
    <property type="entry name" value="PurM-like C-terminal domain"/>
    <property type="match status" value="1"/>
</dbReference>
<protein>
    <recommendedName>
        <fullName evidence="1">PurM-like C-terminal domain-containing protein</fullName>
    </recommendedName>
</protein>
<evidence type="ECO:0000313" key="2">
    <source>
        <dbReference type="EMBL" id="MBO8449476.1"/>
    </source>
</evidence>
<reference evidence="2" key="2">
    <citation type="journal article" date="2021" name="PeerJ">
        <title>Extensive microbial diversity within the chicken gut microbiome revealed by metagenomics and culture.</title>
        <authorList>
            <person name="Gilroy R."/>
            <person name="Ravi A."/>
            <person name="Getino M."/>
            <person name="Pursley I."/>
            <person name="Horton D.L."/>
            <person name="Alikhan N.F."/>
            <person name="Baker D."/>
            <person name="Gharbi K."/>
            <person name="Hall N."/>
            <person name="Watson M."/>
            <person name="Adriaenssens E.M."/>
            <person name="Foster-Nyarko E."/>
            <person name="Jarju S."/>
            <person name="Secka A."/>
            <person name="Antonio M."/>
            <person name="Oren A."/>
            <person name="Chaudhuri R.R."/>
            <person name="La Ragione R."/>
            <person name="Hildebrand F."/>
            <person name="Pallen M.J."/>
        </authorList>
    </citation>
    <scope>NUCLEOTIDE SEQUENCE</scope>
    <source>
        <strain evidence="2">20514</strain>
    </source>
</reference>
<sequence length="385" mass="42211">MKRSVSALYSTYIIDGTQMDYTPAQMLEDCMPAAPGKDGAGNGEFDSIVDEIVDPAPRKSSYNAADIQEYLHRIRQIKGRARSGAASFPKSYTCRKIASALIPVIWRKGHFTLEDLGIDASWRWDCAPLGNMAAFYFSAEAAGRYLFGLNIRLDSYSFEKCAGETEAEFSVHAETMKDGKEDNEYDFFSEQENREIRYCWLSDEAKCGDTLVPDTASWLIYIPFDTCEYRLGDSLFEKAAGVSGDNAPEIQDPDYFIDCFEVVRELVEDGVIIAGATVGEGGLATAAAEMAGDTGICIDISGVERAAGETDAIRILFSEVPGVLIQINDEDYDYIDAQLLLQDIAYFPLGHPSGKPGFSVVHGNRPGVSDILASLIQGHYSEGED</sequence>
<dbReference type="InterPro" id="IPR036676">
    <property type="entry name" value="PurM-like_C_sf"/>
</dbReference>
<organism evidence="2 3">
    <name type="scientific">Candidatus Cryptobacteroides merdigallinarum</name>
    <dbReference type="NCBI Taxonomy" id="2840770"/>
    <lineage>
        <taxon>Bacteria</taxon>
        <taxon>Pseudomonadati</taxon>
        <taxon>Bacteroidota</taxon>
        <taxon>Bacteroidia</taxon>
        <taxon>Bacteroidales</taxon>
        <taxon>Candidatus Cryptobacteroides</taxon>
    </lineage>
</organism>
<feature type="domain" description="PurM-like C-terminal" evidence="1">
    <location>
        <begin position="249"/>
        <end position="327"/>
    </location>
</feature>
<dbReference type="GO" id="GO:0004642">
    <property type="term" value="F:phosphoribosylformylglycinamidine synthase activity"/>
    <property type="evidence" value="ECO:0007669"/>
    <property type="project" value="TreeGrafter"/>
</dbReference>
<dbReference type="AlphaFoldDB" id="A0A9D9HFF7"/>
<dbReference type="GO" id="GO:0005737">
    <property type="term" value="C:cytoplasm"/>
    <property type="evidence" value="ECO:0007669"/>
    <property type="project" value="TreeGrafter"/>
</dbReference>
<dbReference type="PANTHER" id="PTHR10099">
    <property type="entry name" value="PHOSPHORIBOSYLFORMYLGLYCINAMIDINE SYNTHASE"/>
    <property type="match status" value="1"/>
</dbReference>
<dbReference type="GO" id="GO:0006164">
    <property type="term" value="P:purine nucleotide biosynthetic process"/>
    <property type="evidence" value="ECO:0007669"/>
    <property type="project" value="TreeGrafter"/>
</dbReference>